<keyword evidence="10" id="KW-1185">Reference proteome</keyword>
<evidence type="ECO:0000256" key="3">
    <source>
        <dbReference type="ARBA" id="ARBA00022519"/>
    </source>
</evidence>
<reference evidence="9 10" key="1">
    <citation type="submission" date="2017-05" db="EMBL/GenBank/DDBJ databases">
        <title>Complete and WGS of Bordetella genogroups.</title>
        <authorList>
            <person name="Spilker T."/>
            <person name="Lipuma J."/>
        </authorList>
    </citation>
    <scope>NUCLEOTIDE SEQUENCE [LARGE SCALE GENOMIC DNA]</scope>
    <source>
        <strain evidence="9 10">AU3139</strain>
    </source>
</reference>
<dbReference type="EMBL" id="NEVV01000001">
    <property type="protein sequence ID" value="OZI81037.1"/>
    <property type="molecule type" value="Genomic_DNA"/>
</dbReference>
<keyword evidence="6 7" id="KW-0472">Membrane</keyword>
<feature type="transmembrane region" description="Helical" evidence="7">
    <location>
        <begin position="93"/>
        <end position="119"/>
    </location>
</feature>
<evidence type="ECO:0000256" key="6">
    <source>
        <dbReference type="ARBA" id="ARBA00023136"/>
    </source>
</evidence>
<comment type="caution">
    <text evidence="9">The sequence shown here is derived from an EMBL/GenBank/DDBJ whole genome shotgun (WGS) entry which is preliminary data.</text>
</comment>
<keyword evidence="5 7" id="KW-1133">Transmembrane helix</keyword>
<keyword evidence="3 7" id="KW-0997">Cell inner membrane</keyword>
<feature type="transmembrane region" description="Helical" evidence="7">
    <location>
        <begin position="167"/>
        <end position="188"/>
    </location>
</feature>
<dbReference type="InterPro" id="IPR004681">
    <property type="entry name" value="TRAP_DctM"/>
</dbReference>
<accession>A0ABX4FHP2</accession>
<organism evidence="9 10">
    <name type="scientific">Bordetella genomosp. 6</name>
    <dbReference type="NCBI Taxonomy" id="463024"/>
    <lineage>
        <taxon>Bacteria</taxon>
        <taxon>Pseudomonadati</taxon>
        <taxon>Pseudomonadota</taxon>
        <taxon>Betaproteobacteria</taxon>
        <taxon>Burkholderiales</taxon>
        <taxon>Alcaligenaceae</taxon>
        <taxon>Bordetella</taxon>
    </lineage>
</organism>
<dbReference type="InterPro" id="IPR010656">
    <property type="entry name" value="DctM"/>
</dbReference>
<feature type="transmembrane region" description="Helical" evidence="7">
    <location>
        <begin position="42"/>
        <end position="62"/>
    </location>
</feature>
<dbReference type="PANTHER" id="PTHR33362:SF2">
    <property type="entry name" value="TRAP TRANSPORTER LARGE PERMEASE PROTEIN"/>
    <property type="match status" value="1"/>
</dbReference>
<evidence type="ECO:0000259" key="8">
    <source>
        <dbReference type="Pfam" id="PF06808"/>
    </source>
</evidence>
<feature type="transmembrane region" description="Helical" evidence="7">
    <location>
        <begin position="317"/>
        <end position="347"/>
    </location>
</feature>
<evidence type="ECO:0000256" key="5">
    <source>
        <dbReference type="ARBA" id="ARBA00022989"/>
    </source>
</evidence>
<gene>
    <name evidence="9" type="ORF">CAL23_04755</name>
</gene>
<comment type="subcellular location">
    <subcellularLocation>
        <location evidence="1 7">Cell inner membrane</location>
        <topology evidence="1 7">Multi-pass membrane protein</topology>
    </subcellularLocation>
</comment>
<evidence type="ECO:0000313" key="9">
    <source>
        <dbReference type="EMBL" id="OZI81037.1"/>
    </source>
</evidence>
<feature type="transmembrane region" description="Helical" evidence="7">
    <location>
        <begin position="220"/>
        <end position="239"/>
    </location>
</feature>
<feature type="transmembrane region" description="Helical" evidence="7">
    <location>
        <begin position="359"/>
        <end position="380"/>
    </location>
</feature>
<comment type="subunit">
    <text evidence="7">The complex comprises the extracytoplasmic solute receptor protein and the two transmembrane proteins.</text>
</comment>
<name>A0ABX4FHP2_9BORD</name>
<dbReference type="Pfam" id="PF06808">
    <property type="entry name" value="DctM"/>
    <property type="match status" value="1"/>
</dbReference>
<keyword evidence="2" id="KW-1003">Cell membrane</keyword>
<evidence type="ECO:0000313" key="10">
    <source>
        <dbReference type="Proteomes" id="UP000216524"/>
    </source>
</evidence>
<feature type="transmembrane region" description="Helical" evidence="7">
    <location>
        <begin position="131"/>
        <end position="155"/>
    </location>
</feature>
<evidence type="ECO:0000256" key="1">
    <source>
        <dbReference type="ARBA" id="ARBA00004429"/>
    </source>
</evidence>
<comment type="function">
    <text evidence="7">Part of the tripartite ATP-independent periplasmic (TRAP) transport system.</text>
</comment>
<feature type="transmembrane region" description="Helical" evidence="7">
    <location>
        <begin position="400"/>
        <end position="424"/>
    </location>
</feature>
<dbReference type="RefSeq" id="WP_086092335.1">
    <property type="nucleotide sequence ID" value="NZ_CP021107.1"/>
</dbReference>
<dbReference type="PANTHER" id="PTHR33362">
    <property type="entry name" value="SIALIC ACID TRAP TRANSPORTER PERMEASE PROTEIN SIAT-RELATED"/>
    <property type="match status" value="1"/>
</dbReference>
<keyword evidence="7" id="KW-0813">Transport</keyword>
<proteinExistence type="inferred from homology"/>
<dbReference type="Proteomes" id="UP000216524">
    <property type="component" value="Unassembled WGS sequence"/>
</dbReference>
<feature type="transmembrane region" description="Helical" evidence="7">
    <location>
        <begin position="275"/>
        <end position="297"/>
    </location>
</feature>
<dbReference type="PIRSF" id="PIRSF006066">
    <property type="entry name" value="HI0050"/>
    <property type="match status" value="1"/>
</dbReference>
<sequence length="428" mass="44205">MSLAFAGLFLLLIIGTPLGMAFALAVMGRAGSFNLDLDALGAIPYETISAVPLVAIPLFLLVGEIMNRGGLALCLSQICDRILHFLPARMGHIAVAASGLMSAMTGSSVATVAAIGATVGPEMTARGYKRAYSASLVAAAGLLGVLLPPSIPLILYGSVVGTSIVDLFLATLVPGLIMAGAFFATHALRSRSVLQGGVESAVAPAGAAGLDRAPAPPPGATVSALLLPVFVLGGIYSGLTTPTEAAAVAAAAALAMTLIQRTLRWDQVPVVFTNAVKASAAILTIIALTSLFNRALVLNQIPQDIAAFALSVTDDPIVFLIGVNLLLLLVGMFMETNAAVMLMGPLLAPAAIKFGIDPVHFGIILVTNIEIGLITPPLAANVFVAARTLDVNMVKMLPHLAWFFGAALSVLLLISFVPELTLWFRHFQ</sequence>
<keyword evidence="4 7" id="KW-0812">Transmembrane</keyword>
<evidence type="ECO:0000256" key="7">
    <source>
        <dbReference type="RuleBase" id="RU369079"/>
    </source>
</evidence>
<protein>
    <recommendedName>
        <fullName evidence="7">TRAP transporter large permease protein</fullName>
    </recommendedName>
</protein>
<evidence type="ECO:0000256" key="2">
    <source>
        <dbReference type="ARBA" id="ARBA00022475"/>
    </source>
</evidence>
<feature type="transmembrane region" description="Helical" evidence="7">
    <location>
        <begin position="245"/>
        <end position="263"/>
    </location>
</feature>
<dbReference type="NCBIfam" id="TIGR00786">
    <property type="entry name" value="dctM"/>
    <property type="match status" value="1"/>
</dbReference>
<comment type="caution">
    <text evidence="7">Lacks conserved residue(s) required for the propagation of feature annotation.</text>
</comment>
<evidence type="ECO:0000256" key="4">
    <source>
        <dbReference type="ARBA" id="ARBA00022692"/>
    </source>
</evidence>
<comment type="similarity">
    <text evidence="7">Belongs to the TRAP transporter large permease family.</text>
</comment>
<feature type="domain" description="TRAP C4-dicarboxylate transport system permease DctM subunit" evidence="8">
    <location>
        <begin position="5"/>
        <end position="420"/>
    </location>
</feature>